<feature type="transmembrane region" description="Helical" evidence="1">
    <location>
        <begin position="44"/>
        <end position="67"/>
    </location>
</feature>
<dbReference type="RefSeq" id="WP_235294270.1">
    <property type="nucleotide sequence ID" value="NZ_BSOH01000021.1"/>
</dbReference>
<dbReference type="GO" id="GO:0016020">
    <property type="term" value="C:membrane"/>
    <property type="evidence" value="ECO:0007669"/>
    <property type="project" value="InterPro"/>
</dbReference>
<feature type="domain" description="Signal transduction histidine kinase internal region" evidence="2">
    <location>
        <begin position="158"/>
        <end position="235"/>
    </location>
</feature>
<reference evidence="3" key="2">
    <citation type="submission" date="2023-01" db="EMBL/GenBank/DDBJ databases">
        <title>Draft genome sequence of Portibacter lacus strain NBRC 108769.</title>
        <authorList>
            <person name="Sun Q."/>
            <person name="Mori K."/>
        </authorList>
    </citation>
    <scope>NUCLEOTIDE SEQUENCE</scope>
    <source>
        <strain evidence="3">NBRC 108769</strain>
    </source>
</reference>
<evidence type="ECO:0000256" key="1">
    <source>
        <dbReference type="SAM" id="Phobius"/>
    </source>
</evidence>
<dbReference type="Gene3D" id="3.30.565.10">
    <property type="entry name" value="Histidine kinase-like ATPase, C-terminal domain"/>
    <property type="match status" value="1"/>
</dbReference>
<feature type="transmembrane region" description="Helical" evidence="1">
    <location>
        <begin position="73"/>
        <end position="94"/>
    </location>
</feature>
<sequence length="344" mass="40214">MKSNIKGLFIVHLCFYLLVDPLRELFLNGQINGGFLSFNLKQTFFALSGGGSFFLIALIVYLSFYRFSPSRKWLYLVLGCAVAFFIPVTLRYLLDQHVARILFGFVNYGSGVTLQYYYLDNFYFFIMYGILGAVFYFVTYSRFSEHRELELIKANQQMELSLLRSQINPHFLLNAMNTIYSLVFLKSDQALQAVDKLSEILKYTLYENKEKVTLKQELEHLENYLSLQKMRFAKDLNVTQEIDPNLLEMKIPQFLLLPLIENAFKHGELQDVDEPVTITCYQEKGWAVFKVRNKIKKQEKDEVGGIGLQNVQKRLELIYGSDQKLDIKDQNEHFSAIIRIRRND</sequence>
<proteinExistence type="predicted"/>
<dbReference type="AlphaFoldDB" id="A0AA37STK0"/>
<dbReference type="GO" id="GO:0000155">
    <property type="term" value="F:phosphorelay sensor kinase activity"/>
    <property type="evidence" value="ECO:0007669"/>
    <property type="project" value="InterPro"/>
</dbReference>
<keyword evidence="1" id="KW-1133">Transmembrane helix</keyword>
<organism evidence="3 4">
    <name type="scientific">Portibacter lacus</name>
    <dbReference type="NCBI Taxonomy" id="1099794"/>
    <lineage>
        <taxon>Bacteria</taxon>
        <taxon>Pseudomonadati</taxon>
        <taxon>Bacteroidota</taxon>
        <taxon>Saprospiria</taxon>
        <taxon>Saprospirales</taxon>
        <taxon>Haliscomenobacteraceae</taxon>
        <taxon>Portibacter</taxon>
    </lineage>
</organism>
<evidence type="ECO:0000313" key="4">
    <source>
        <dbReference type="Proteomes" id="UP001156666"/>
    </source>
</evidence>
<dbReference type="EMBL" id="BSOH01000021">
    <property type="protein sequence ID" value="GLR18606.1"/>
    <property type="molecule type" value="Genomic_DNA"/>
</dbReference>
<comment type="caution">
    <text evidence="3">The sequence shown here is derived from an EMBL/GenBank/DDBJ whole genome shotgun (WGS) entry which is preliminary data.</text>
</comment>
<dbReference type="PANTHER" id="PTHR34220">
    <property type="entry name" value="SENSOR HISTIDINE KINASE YPDA"/>
    <property type="match status" value="1"/>
</dbReference>
<protein>
    <recommendedName>
        <fullName evidence="2">Signal transduction histidine kinase internal region domain-containing protein</fullName>
    </recommendedName>
</protein>
<evidence type="ECO:0000259" key="2">
    <source>
        <dbReference type="Pfam" id="PF06580"/>
    </source>
</evidence>
<dbReference type="SUPFAM" id="SSF55874">
    <property type="entry name" value="ATPase domain of HSP90 chaperone/DNA topoisomerase II/histidine kinase"/>
    <property type="match status" value="1"/>
</dbReference>
<dbReference type="InterPro" id="IPR010559">
    <property type="entry name" value="Sig_transdc_His_kin_internal"/>
</dbReference>
<feature type="transmembrane region" description="Helical" evidence="1">
    <location>
        <begin position="125"/>
        <end position="143"/>
    </location>
</feature>
<gene>
    <name evidence="3" type="ORF">GCM10007940_32220</name>
</gene>
<dbReference type="Pfam" id="PF06580">
    <property type="entry name" value="His_kinase"/>
    <property type="match status" value="1"/>
</dbReference>
<dbReference type="InterPro" id="IPR050640">
    <property type="entry name" value="Bact_2-comp_sensor_kinase"/>
</dbReference>
<keyword evidence="1" id="KW-0472">Membrane</keyword>
<accession>A0AA37STK0</accession>
<name>A0AA37STK0_9BACT</name>
<keyword evidence="1" id="KW-0812">Transmembrane</keyword>
<dbReference type="PANTHER" id="PTHR34220:SF7">
    <property type="entry name" value="SENSOR HISTIDINE KINASE YPDA"/>
    <property type="match status" value="1"/>
</dbReference>
<evidence type="ECO:0000313" key="3">
    <source>
        <dbReference type="EMBL" id="GLR18606.1"/>
    </source>
</evidence>
<dbReference type="InterPro" id="IPR036890">
    <property type="entry name" value="HATPase_C_sf"/>
</dbReference>
<dbReference type="Proteomes" id="UP001156666">
    <property type="component" value="Unassembled WGS sequence"/>
</dbReference>
<reference evidence="3" key="1">
    <citation type="journal article" date="2014" name="Int. J. Syst. Evol. Microbiol.">
        <title>Complete genome sequence of Corynebacterium casei LMG S-19264T (=DSM 44701T), isolated from a smear-ripened cheese.</title>
        <authorList>
            <consortium name="US DOE Joint Genome Institute (JGI-PGF)"/>
            <person name="Walter F."/>
            <person name="Albersmeier A."/>
            <person name="Kalinowski J."/>
            <person name="Ruckert C."/>
        </authorList>
    </citation>
    <scope>NUCLEOTIDE SEQUENCE</scope>
    <source>
        <strain evidence="3">NBRC 108769</strain>
    </source>
</reference>
<keyword evidence="4" id="KW-1185">Reference proteome</keyword>